<accession>A0A6C0LQ54</accession>
<proteinExistence type="predicted"/>
<sequence>MTAPLNHSLISEVIFTNDEAFSQIASTKARMMLCVCKDAKNNKNIQISFENEKKINEYSRLLKTITAKKAKSLYQYVLQDDLRIPESSYREKVIKIKTGLLKEDAAVIEGVKKDLIIQQLQFIIEYKKRINKMMEIVSNLGIDVEEIDDITDIGGEDGDICESDREYEMEDYHRHFIGTLFKYNAYCMNMLFNDKMTEEAILQYVCSDNYDKNWMKHKEVPFIFEAPVAPTAPA</sequence>
<evidence type="ECO:0000313" key="1">
    <source>
        <dbReference type="EMBL" id="QHU31432.1"/>
    </source>
</evidence>
<reference evidence="1" key="1">
    <citation type="journal article" date="2020" name="Nature">
        <title>Giant virus diversity and host interactions through global metagenomics.</title>
        <authorList>
            <person name="Schulz F."/>
            <person name="Roux S."/>
            <person name="Paez-Espino D."/>
            <person name="Jungbluth S."/>
            <person name="Walsh D.A."/>
            <person name="Denef V.J."/>
            <person name="McMahon K.D."/>
            <person name="Konstantinidis K.T."/>
            <person name="Eloe-Fadrosh E.A."/>
            <person name="Kyrpides N.C."/>
            <person name="Woyke T."/>
        </authorList>
    </citation>
    <scope>NUCLEOTIDE SEQUENCE</scope>
    <source>
        <strain evidence="1">GVMAG-M-3300027963-21</strain>
    </source>
</reference>
<dbReference type="AlphaFoldDB" id="A0A6C0LQ54"/>
<organism evidence="1">
    <name type="scientific">viral metagenome</name>
    <dbReference type="NCBI Taxonomy" id="1070528"/>
    <lineage>
        <taxon>unclassified sequences</taxon>
        <taxon>metagenomes</taxon>
        <taxon>organismal metagenomes</taxon>
    </lineage>
</organism>
<name>A0A6C0LQ54_9ZZZZ</name>
<dbReference type="EMBL" id="MN740526">
    <property type="protein sequence ID" value="QHU31432.1"/>
    <property type="molecule type" value="Genomic_DNA"/>
</dbReference>
<protein>
    <submittedName>
        <fullName evidence="1">Uncharacterized protein</fullName>
    </submittedName>
</protein>